<feature type="region of interest" description="Disordered" evidence="2">
    <location>
        <begin position="503"/>
        <end position="523"/>
    </location>
</feature>
<accession>A0A8I3A3Z4</accession>
<proteinExistence type="predicted"/>
<feature type="region of interest" description="Disordered" evidence="2">
    <location>
        <begin position="347"/>
        <end position="368"/>
    </location>
</feature>
<dbReference type="Proteomes" id="UP000683000">
    <property type="component" value="Unassembled WGS sequence"/>
</dbReference>
<dbReference type="EMBL" id="JAGFBS010000056">
    <property type="protein sequence ID" value="KAG6370116.1"/>
    <property type="molecule type" value="Genomic_DNA"/>
</dbReference>
<name>A0A8I3A3Z4_9AGAM</name>
<reference evidence="3" key="1">
    <citation type="submission" date="2021-03" db="EMBL/GenBank/DDBJ databases">
        <title>Evolutionary innovations through gain and loss of genes in the ectomycorrhizal Boletales.</title>
        <authorList>
            <person name="Wu G."/>
            <person name="Miyauchi S."/>
            <person name="Morin E."/>
            <person name="Yang Z.-L."/>
            <person name="Xu J."/>
            <person name="Martin F.M."/>
        </authorList>
    </citation>
    <scope>NUCLEOTIDE SEQUENCE</scope>
    <source>
        <strain evidence="3">BR01</strain>
    </source>
</reference>
<dbReference type="OrthoDB" id="2630948at2759"/>
<protein>
    <submittedName>
        <fullName evidence="3">Uncharacterized protein</fullName>
    </submittedName>
</protein>
<comment type="caution">
    <text evidence="3">The sequence shown here is derived from an EMBL/GenBank/DDBJ whole genome shotgun (WGS) entry which is preliminary data.</text>
</comment>
<evidence type="ECO:0000313" key="4">
    <source>
        <dbReference type="Proteomes" id="UP000683000"/>
    </source>
</evidence>
<evidence type="ECO:0000313" key="3">
    <source>
        <dbReference type="EMBL" id="KAG6370116.1"/>
    </source>
</evidence>
<keyword evidence="1" id="KW-0175">Coiled coil</keyword>
<gene>
    <name evidence="3" type="ORF">JVT61DRAFT_12412</name>
</gene>
<evidence type="ECO:0000256" key="1">
    <source>
        <dbReference type="SAM" id="Coils"/>
    </source>
</evidence>
<evidence type="ECO:0000256" key="2">
    <source>
        <dbReference type="SAM" id="MobiDB-lite"/>
    </source>
</evidence>
<organism evidence="3 4">
    <name type="scientific">Boletus reticuloceps</name>
    <dbReference type="NCBI Taxonomy" id="495285"/>
    <lineage>
        <taxon>Eukaryota</taxon>
        <taxon>Fungi</taxon>
        <taxon>Dikarya</taxon>
        <taxon>Basidiomycota</taxon>
        <taxon>Agaricomycotina</taxon>
        <taxon>Agaricomycetes</taxon>
        <taxon>Agaricomycetidae</taxon>
        <taxon>Boletales</taxon>
        <taxon>Boletineae</taxon>
        <taxon>Boletaceae</taxon>
        <taxon>Boletoideae</taxon>
        <taxon>Boletus</taxon>
    </lineage>
</organism>
<dbReference type="AlphaFoldDB" id="A0A8I3A3Z4"/>
<keyword evidence="4" id="KW-1185">Reference proteome</keyword>
<feature type="coiled-coil region" evidence="1">
    <location>
        <begin position="470"/>
        <end position="497"/>
    </location>
</feature>
<sequence>MGDIQVVLAHQYLDVIGIDVNHCSEDQKALIICCNLWMELSNLGTLEKEAVGEAGRSTQVRHTARESLFVMDTSEHFAGEEPEPEPGLGLGLGDGGDADGMNISDDNVPRRHSETAEDPGSIVLEWARILNNFFYSEDQCERTENMAIQALREMRRAAKTKRSREEFGGYIGSCGLAKVILIVGKEWMEIANRSEFMQGSFRRHQWREALLICLTQLTQGFVPKPTDTILKEIRELTDATTQTQGSQVSAKRLLLLMSERKMVPMAVKPHSIFFLCSEQNFVAACFDWIISSVSETREIKLEAGDITRMYRSICRLTEDNWSSWDLSPEMRVILKLSRRLREDRKAWKAEAHRSRNRNRNPEGNPEAPECQACAHMDVKDKCVQYHIVREITSNNAVQKKLVIPDEDDVLKPLSKGVHKIAERCVPLSKLGLQHISFKEEIYQHCGQLVIHLVDDRTQEEVAGVMFNLLAEEEIQRLAENQANIKKLTRKLKRRKAMSEWGYGEMRPIGSRQPPGGRPGDGYAPYPESTVLSQEDIHTLFAYASVCLWIDEV</sequence>